<proteinExistence type="predicted"/>
<dbReference type="KEGG" id="dvu:DVU_2872"/>
<feature type="compositionally biased region" description="Basic residues" evidence="1">
    <location>
        <begin position="1"/>
        <end position="13"/>
    </location>
</feature>
<dbReference type="RefSeq" id="WP_010940132.1">
    <property type="nucleotide sequence ID" value="NC_002937.3"/>
</dbReference>
<dbReference type="eggNOG" id="COG5511">
    <property type="taxonomic scope" value="Bacteria"/>
</dbReference>
<dbReference type="PaxDb" id="882-DVU_2872"/>
<gene>
    <name evidence="2" type="ordered locus">DVU_2872</name>
</gene>
<evidence type="ECO:0000256" key="1">
    <source>
        <dbReference type="SAM" id="MobiDB-lite"/>
    </source>
</evidence>
<protein>
    <submittedName>
        <fullName evidence="2">Phage portal protein, lambda family</fullName>
    </submittedName>
</protein>
<accession>Q727I3</accession>
<feature type="compositionally biased region" description="Acidic residues" evidence="1">
    <location>
        <begin position="537"/>
        <end position="566"/>
    </location>
</feature>
<organism evidence="2 3">
    <name type="scientific">Nitratidesulfovibrio vulgaris (strain ATCC 29579 / DSM 644 / CCUG 34227 / NCIMB 8303 / VKM B-1760 / Hildenborough)</name>
    <name type="common">Desulfovibrio vulgaris</name>
    <dbReference type="NCBI Taxonomy" id="882"/>
    <lineage>
        <taxon>Bacteria</taxon>
        <taxon>Pseudomonadati</taxon>
        <taxon>Thermodesulfobacteriota</taxon>
        <taxon>Desulfovibrionia</taxon>
        <taxon>Desulfovibrionales</taxon>
        <taxon>Desulfovibrionaceae</taxon>
        <taxon>Nitratidesulfovibrio</taxon>
    </lineage>
</organism>
<dbReference type="PhylomeDB" id="Q727I3"/>
<keyword evidence="3" id="KW-1185">Reference proteome</keyword>
<dbReference type="InterPro" id="IPR006429">
    <property type="entry name" value="Phage_lambda_portal"/>
</dbReference>
<evidence type="ECO:0000313" key="3">
    <source>
        <dbReference type="Proteomes" id="UP000002194"/>
    </source>
</evidence>
<dbReference type="PATRIC" id="fig|882.5.peg.2594"/>
<name>Q727I3_NITV2</name>
<dbReference type="EnsemblBacteria" id="AAS97344">
    <property type="protein sequence ID" value="AAS97344"/>
    <property type="gene ID" value="DVU_2872"/>
</dbReference>
<dbReference type="Proteomes" id="UP000002194">
    <property type="component" value="Chromosome"/>
</dbReference>
<dbReference type="AlphaFoldDB" id="Q727I3"/>
<dbReference type="OrthoDB" id="622132at2"/>
<dbReference type="GO" id="GO:0005198">
    <property type="term" value="F:structural molecule activity"/>
    <property type="evidence" value="ECO:0007669"/>
    <property type="project" value="InterPro"/>
</dbReference>
<evidence type="ECO:0000313" key="2">
    <source>
        <dbReference type="EMBL" id="AAS97344.1"/>
    </source>
</evidence>
<dbReference type="Pfam" id="PF05136">
    <property type="entry name" value="Phage_portal_2"/>
    <property type="match status" value="1"/>
</dbReference>
<dbReference type="STRING" id="882.DVU_2872"/>
<sequence length="566" mass="62020">MPALRPHARRPFRRSACQGTRASFGPSVVGRASSPLVPGVVQPVSRDAGAFRGTLSNYRPWRPSLVAGGQERTTASTRSEDLVANDWAGRSMVDTITLNAVGANGLFPQSTIPAALLGLDEEQARDIGDRMESIFRLWCESAGLEGQHFADLQFMGLRSTLVHGEMLHIPVMVDATKEGGFLGLRMQPVHPERLCTPSDKRAMHNMRDGVELDRLGRPCALWVAEPAPDLWSGRLGWGALGSDSFRRIPHRLFHRPGAFHCFRRTSEEQYRGEPILSPALKLFRHLADSLEYELIGQIVAASFPLFIKVADGTQGVEDYLGQFQQGPGGQGGQERVYHQSYAPGQVLYGNPGDDVKPLSSDRPGANWTGFVNFVVRAMGASAGIPYEALLKDFSKTNYSSARAALLEAWRVYMLWRQWQARSYCQPIYRMVIEEAYLRGLISLPTSAPGFYEALPLWTASMWIGPGRGYIDPVKEAKANISLIESGLSTYGEILGERGLAVEDVWAARGYEDRLMQRLAPRLAARLDAASSVAGAPAEDDAFPSDDEGDGDTNHDDAEEGDDAATA</sequence>
<dbReference type="NCBIfam" id="TIGR01539">
    <property type="entry name" value="portal_lambda"/>
    <property type="match status" value="1"/>
</dbReference>
<dbReference type="EMBL" id="AE017285">
    <property type="protein sequence ID" value="AAS97344.1"/>
    <property type="molecule type" value="Genomic_DNA"/>
</dbReference>
<dbReference type="HOGENOM" id="CLU_027870_3_0_7"/>
<dbReference type="GO" id="GO:0019068">
    <property type="term" value="P:virion assembly"/>
    <property type="evidence" value="ECO:0007669"/>
    <property type="project" value="InterPro"/>
</dbReference>
<feature type="region of interest" description="Disordered" evidence="1">
    <location>
        <begin position="530"/>
        <end position="566"/>
    </location>
</feature>
<feature type="region of interest" description="Disordered" evidence="1">
    <location>
        <begin position="1"/>
        <end position="21"/>
    </location>
</feature>
<reference evidence="2 3" key="1">
    <citation type="journal article" date="2004" name="Nat. Biotechnol.">
        <title>The genome sequence of the anaerobic, sulfate-reducing bacterium Desulfovibrio vulgaris Hildenborough.</title>
        <authorList>
            <person name="Heidelberg J.F."/>
            <person name="Seshadri R."/>
            <person name="Haveman S.A."/>
            <person name="Hemme C.L."/>
            <person name="Paulsen I.T."/>
            <person name="Kolonay J.F."/>
            <person name="Eisen J.A."/>
            <person name="Ward N."/>
            <person name="Methe B."/>
            <person name="Brinkac L.M."/>
            <person name="Daugherty S.C."/>
            <person name="Deboy R.T."/>
            <person name="Dodson R.J."/>
            <person name="Durkin A.S."/>
            <person name="Madupu R."/>
            <person name="Nelson W.C."/>
            <person name="Sullivan S.A."/>
            <person name="Fouts D."/>
            <person name="Haft D.H."/>
            <person name="Selengut J."/>
            <person name="Peterson J.D."/>
            <person name="Davidsen T.M."/>
            <person name="Zafar N."/>
            <person name="Zhou L."/>
            <person name="Radune D."/>
            <person name="Dimitrov G."/>
            <person name="Hance M."/>
            <person name="Tran K."/>
            <person name="Khouri H."/>
            <person name="Gill J."/>
            <person name="Utterback T.R."/>
            <person name="Feldblyum T.V."/>
            <person name="Wall J.D."/>
            <person name="Voordouw G."/>
            <person name="Fraser C.M."/>
        </authorList>
    </citation>
    <scope>NUCLEOTIDE SEQUENCE [LARGE SCALE GENOMIC DNA]</scope>
    <source>
        <strain evidence="3">ATCC 29579 / DSM 644 / NCIMB 8303 / VKM B-1760 / Hildenborough</strain>
    </source>
</reference>